<gene>
    <name evidence="7" type="primary">ispA_2</name>
    <name evidence="7" type="ORF">NCTC11938_02016</name>
</gene>
<dbReference type="SUPFAM" id="SSF48576">
    <property type="entry name" value="Terpenoid synthases"/>
    <property type="match status" value="1"/>
</dbReference>
<evidence type="ECO:0000256" key="6">
    <source>
        <dbReference type="ARBA" id="ARBA00023229"/>
    </source>
</evidence>
<evidence type="ECO:0000313" key="7">
    <source>
        <dbReference type="EMBL" id="SUC20858.1"/>
    </source>
</evidence>
<dbReference type="InterPro" id="IPR000092">
    <property type="entry name" value="Polyprenyl_synt"/>
</dbReference>
<dbReference type="GO" id="GO:0004337">
    <property type="term" value="F:(2E,6E)-farnesyl diphosphate synthase activity"/>
    <property type="evidence" value="ECO:0007669"/>
    <property type="project" value="UniProtKB-EC"/>
</dbReference>
<dbReference type="GO" id="GO:0046872">
    <property type="term" value="F:metal ion binding"/>
    <property type="evidence" value="ECO:0007669"/>
    <property type="project" value="UniProtKB-KW"/>
</dbReference>
<keyword evidence="3 7" id="KW-0808">Transferase</keyword>
<comment type="similarity">
    <text evidence="2">Belongs to the FPP/GGPP synthase family.</text>
</comment>
<evidence type="ECO:0000256" key="4">
    <source>
        <dbReference type="ARBA" id="ARBA00022723"/>
    </source>
</evidence>
<evidence type="ECO:0000256" key="1">
    <source>
        <dbReference type="ARBA" id="ARBA00001946"/>
    </source>
</evidence>
<keyword evidence="4" id="KW-0479">Metal-binding</keyword>
<dbReference type="InterPro" id="IPR008949">
    <property type="entry name" value="Isoprenoid_synthase_dom_sf"/>
</dbReference>
<dbReference type="Pfam" id="PF00348">
    <property type="entry name" value="polyprenyl_synt"/>
    <property type="match status" value="1"/>
</dbReference>
<dbReference type="AlphaFoldDB" id="A0A379FIV7"/>
<evidence type="ECO:0000256" key="5">
    <source>
        <dbReference type="ARBA" id="ARBA00022842"/>
    </source>
</evidence>
<evidence type="ECO:0000256" key="3">
    <source>
        <dbReference type="ARBA" id="ARBA00022679"/>
    </source>
</evidence>
<evidence type="ECO:0000256" key="2">
    <source>
        <dbReference type="ARBA" id="ARBA00006706"/>
    </source>
</evidence>
<dbReference type="Proteomes" id="UP000254191">
    <property type="component" value="Unassembled WGS sequence"/>
</dbReference>
<dbReference type="EC" id="2.5.1.10" evidence="7"/>
<dbReference type="GO" id="GO:0008299">
    <property type="term" value="P:isoprenoid biosynthetic process"/>
    <property type="evidence" value="ECO:0007669"/>
    <property type="project" value="UniProtKB-KW"/>
</dbReference>
<reference evidence="7 8" key="1">
    <citation type="submission" date="2018-06" db="EMBL/GenBank/DDBJ databases">
        <authorList>
            <consortium name="Pathogen Informatics"/>
            <person name="Doyle S."/>
        </authorList>
    </citation>
    <scope>NUCLEOTIDE SEQUENCE [LARGE SCALE GENOMIC DNA]</scope>
    <source>
        <strain evidence="7 8">NCTC11938</strain>
    </source>
</reference>
<keyword evidence="5" id="KW-0460">Magnesium</keyword>
<dbReference type="PANTHER" id="PTHR43281:SF1">
    <property type="entry name" value="FARNESYL DIPHOSPHATE SYNTHASE"/>
    <property type="match status" value="1"/>
</dbReference>
<keyword evidence="6" id="KW-0414">Isoprene biosynthesis</keyword>
<organism evidence="7 8">
    <name type="scientific">Proteus mirabilis</name>
    <dbReference type="NCBI Taxonomy" id="584"/>
    <lineage>
        <taxon>Bacteria</taxon>
        <taxon>Pseudomonadati</taxon>
        <taxon>Pseudomonadota</taxon>
        <taxon>Gammaproteobacteria</taxon>
        <taxon>Enterobacterales</taxon>
        <taxon>Morganellaceae</taxon>
        <taxon>Proteus</taxon>
    </lineage>
</organism>
<evidence type="ECO:0000313" key="8">
    <source>
        <dbReference type="Proteomes" id="UP000254191"/>
    </source>
</evidence>
<accession>A0A379FIV7</accession>
<protein>
    <submittedName>
        <fullName evidence="7">Geranyltranstransferase</fullName>
        <ecNumber evidence="7">2.5.1.10</ecNumber>
    </submittedName>
</protein>
<dbReference type="PANTHER" id="PTHR43281">
    <property type="entry name" value="FARNESYL DIPHOSPHATE SYNTHASE"/>
    <property type="match status" value="1"/>
</dbReference>
<dbReference type="EMBL" id="UGTS01000004">
    <property type="protein sequence ID" value="SUC20858.1"/>
    <property type="molecule type" value="Genomic_DNA"/>
</dbReference>
<sequence>MLPALDKYAHSIGLAFQVQDDILDVIGSTEETGKRQGSDQEAGKSTYPALLGLAQAQKKAQELYKRSIGCLSVS</sequence>
<dbReference type="PROSITE" id="PS00444">
    <property type="entry name" value="POLYPRENYL_SYNTHASE_2"/>
    <property type="match status" value="1"/>
</dbReference>
<comment type="cofactor">
    <cofactor evidence="1">
        <name>Mg(2+)</name>
        <dbReference type="ChEBI" id="CHEBI:18420"/>
    </cofactor>
</comment>
<name>A0A379FIV7_PROMI</name>
<dbReference type="Gene3D" id="1.10.600.10">
    <property type="entry name" value="Farnesyl Diphosphate Synthase"/>
    <property type="match status" value="1"/>
</dbReference>
<dbReference type="InterPro" id="IPR033749">
    <property type="entry name" value="Polyprenyl_synt_CS"/>
</dbReference>
<proteinExistence type="inferred from homology"/>